<accession>A0A367YQ10</accession>
<dbReference type="Gene3D" id="3.60.21.10">
    <property type="match status" value="1"/>
</dbReference>
<feature type="domain" description="Calcineurin-like phosphoesterase" evidence="3">
    <location>
        <begin position="412"/>
        <end position="661"/>
    </location>
</feature>
<dbReference type="Pfam" id="PF00149">
    <property type="entry name" value="Metallophos"/>
    <property type="match status" value="1"/>
</dbReference>
<feature type="compositionally biased region" description="Basic and acidic residues" evidence="1">
    <location>
        <begin position="253"/>
        <end position="279"/>
    </location>
</feature>
<dbReference type="PANTHER" id="PTHR32440:SF0">
    <property type="entry name" value="PHOSPHATASE DCR2-RELATED"/>
    <property type="match status" value="1"/>
</dbReference>
<feature type="compositionally biased region" description="Acidic residues" evidence="1">
    <location>
        <begin position="241"/>
        <end position="252"/>
    </location>
</feature>
<protein>
    <submittedName>
        <fullName evidence="4">Phosphatase DCR2</fullName>
    </submittedName>
</protein>
<proteinExistence type="predicted"/>
<organism evidence="4 5">
    <name type="scientific">Candida viswanathii</name>
    <dbReference type="NCBI Taxonomy" id="5486"/>
    <lineage>
        <taxon>Eukaryota</taxon>
        <taxon>Fungi</taxon>
        <taxon>Dikarya</taxon>
        <taxon>Ascomycota</taxon>
        <taxon>Saccharomycotina</taxon>
        <taxon>Pichiomycetes</taxon>
        <taxon>Debaryomycetaceae</taxon>
        <taxon>Candida/Lodderomyces clade</taxon>
        <taxon>Candida</taxon>
    </lineage>
</organism>
<dbReference type="EMBL" id="QLNQ01000001">
    <property type="protein sequence ID" value="RCK67101.1"/>
    <property type="molecule type" value="Genomic_DNA"/>
</dbReference>
<name>A0A367YQ10_9ASCO</name>
<keyword evidence="5" id="KW-1185">Reference proteome</keyword>
<evidence type="ECO:0000313" key="5">
    <source>
        <dbReference type="Proteomes" id="UP000253472"/>
    </source>
</evidence>
<evidence type="ECO:0000256" key="1">
    <source>
        <dbReference type="SAM" id="MobiDB-lite"/>
    </source>
</evidence>
<feature type="compositionally biased region" description="Basic and acidic residues" evidence="1">
    <location>
        <begin position="213"/>
        <end position="240"/>
    </location>
</feature>
<comment type="caution">
    <text evidence="4">The sequence shown here is derived from an EMBL/GenBank/DDBJ whole genome shotgun (WGS) entry which is preliminary data.</text>
</comment>
<evidence type="ECO:0000313" key="4">
    <source>
        <dbReference type="EMBL" id="RCK67101.1"/>
    </source>
</evidence>
<dbReference type="GO" id="GO:0004721">
    <property type="term" value="F:phosphoprotein phosphatase activity"/>
    <property type="evidence" value="ECO:0007669"/>
    <property type="project" value="TreeGrafter"/>
</dbReference>
<gene>
    <name evidence="4" type="primary">DCR2_0</name>
    <name evidence="4" type="ORF">Cantr_03288</name>
</gene>
<dbReference type="GO" id="GO:0005737">
    <property type="term" value="C:cytoplasm"/>
    <property type="evidence" value="ECO:0007669"/>
    <property type="project" value="TreeGrafter"/>
</dbReference>
<dbReference type="PANTHER" id="PTHR32440">
    <property type="entry name" value="PHOSPHATASE DCR2-RELATED-RELATED"/>
    <property type="match status" value="1"/>
</dbReference>
<dbReference type="OrthoDB" id="783096at2759"/>
<dbReference type="Proteomes" id="UP000253472">
    <property type="component" value="Unassembled WGS sequence"/>
</dbReference>
<feature type="transmembrane region" description="Helical" evidence="2">
    <location>
        <begin position="7"/>
        <end position="28"/>
    </location>
</feature>
<feature type="compositionally biased region" description="Basic residues" evidence="1">
    <location>
        <begin position="286"/>
        <end position="299"/>
    </location>
</feature>
<feature type="region of interest" description="Disordered" evidence="1">
    <location>
        <begin position="212"/>
        <end position="305"/>
    </location>
</feature>
<dbReference type="InterPro" id="IPR004843">
    <property type="entry name" value="Calcineurin-like_PHP"/>
</dbReference>
<keyword evidence="2" id="KW-0812">Transmembrane</keyword>
<dbReference type="CDD" id="cd07383">
    <property type="entry name" value="MPP_Dcr2"/>
    <property type="match status" value="1"/>
</dbReference>
<dbReference type="STRING" id="5486.A0A367YQ10"/>
<evidence type="ECO:0000256" key="2">
    <source>
        <dbReference type="SAM" id="Phobius"/>
    </source>
</evidence>
<sequence>MFLPKRLLRLLSYLLFFLAVAFTLLLVANNRQIIEIHKYIPFDIFGAAAPAFFQPPSDLYIVDIAFENCFKLNSKNQHCGLPSANEGRLGDKAQWVRLGKDITLGSSWVKTQYVSYKKIKHDAYEEYLALQKQEAGKDGVVVDEVILDIAVSDPIRDSKIKGNEKLKLPEYIIKSMHESVVFDDSTHANLVEQNDDNRVDAAPVDEAIQDLLELPKEEQKPQEEEIPEEQRKDEERKKEQEDEQKESSEEEEKEKQKEIEFLKEAAKDEESKEQQKEGEQLEQSSRKKGRKGRKKVQKNNKREVVSDSKELNRLLYVPKKEQVEESGWRYKSNGIWLKYGPRDKKNAVSAIDLLFGPEAVDPRPNWNLIKHPLKDVSNPSGLPAYITFRRGQRIDYKKEYGTTLKMNEEDKFKILQVADLHFSTGYGKCRDPEPPSSAKGCKADSRTLEFLEKVLDFEKPDMVVLTGDQIFGDESPDSESSAFKALYPFVKRKIPFAITLGNHDDEGSLKRKEIMGIYVDVPYSVAALGPDDVDGFGNYVVTVEGRSSKATALSFYFVDSHSYSKNPKITPGYDWIKENQLIYLKMEADSIKDSVEKYRKSKKIPLSMAFFHIPLPEFRNMNQPYIGEFREGITAPRYNSGARDVLGEIGVKAISVGHDHCNDYCLQDTLRAQSPDENKIWLCYGGGSGLGGYGGYGGYIRRMRVYELDTSNGEIKTWKRTEAEPDKKIDEQILVTNGEVVNW</sequence>
<evidence type="ECO:0000259" key="3">
    <source>
        <dbReference type="Pfam" id="PF00149"/>
    </source>
</evidence>
<dbReference type="InterPro" id="IPR029052">
    <property type="entry name" value="Metallo-depent_PP-like"/>
</dbReference>
<dbReference type="SUPFAM" id="SSF56300">
    <property type="entry name" value="Metallo-dependent phosphatases"/>
    <property type="match status" value="1"/>
</dbReference>
<dbReference type="AlphaFoldDB" id="A0A367YQ10"/>
<keyword evidence="2" id="KW-0472">Membrane</keyword>
<keyword evidence="2" id="KW-1133">Transmembrane helix</keyword>
<reference evidence="4 5" key="1">
    <citation type="submission" date="2018-06" db="EMBL/GenBank/DDBJ databases">
        <title>Whole genome sequencing of Candida tropicalis (genome annotated by CSBL at Korea University).</title>
        <authorList>
            <person name="Ahn J."/>
        </authorList>
    </citation>
    <scope>NUCLEOTIDE SEQUENCE [LARGE SCALE GENOMIC DNA]</scope>
    <source>
        <strain evidence="4 5">ATCC 20962</strain>
    </source>
</reference>